<organism evidence="1">
    <name type="scientific">Timema californicum</name>
    <name type="common">California timema</name>
    <name type="synonym">Walking stick</name>
    <dbReference type="NCBI Taxonomy" id="61474"/>
    <lineage>
        <taxon>Eukaryota</taxon>
        <taxon>Metazoa</taxon>
        <taxon>Ecdysozoa</taxon>
        <taxon>Arthropoda</taxon>
        <taxon>Hexapoda</taxon>
        <taxon>Insecta</taxon>
        <taxon>Pterygota</taxon>
        <taxon>Neoptera</taxon>
        <taxon>Polyneoptera</taxon>
        <taxon>Phasmatodea</taxon>
        <taxon>Timematodea</taxon>
        <taxon>Timematoidea</taxon>
        <taxon>Timematidae</taxon>
        <taxon>Timema</taxon>
    </lineage>
</organism>
<sequence length="331" mass="36533">MSMRNSPARYYTLKIEKGHLGTGTGFDSRFQTNKSDGLITVACILKESERIFLGGTMARQLSPTFAKSDRCLSPSNGTYVLAATHPLSSLGQLRLTEARAKSEPRTPKENTVANLTWQTSGPGMFQLNLASSGISAYVPERCTLPLLCSMCLPSVSPFTENLSCHVTPPKGPLSRESHLIDAPYNGCRLSHPISAGEPSSCDRGWGWVAVVCAYTYRSSVSTPARTTRPVSQLPFEALHHELRPRQTVAEHSPYVFPDDWCHFDGWTRQELIVTLNDVATLPFYMVMGFPVSQPPYMLWAAIHHPKSLLKLVVWYSPPTCGDVGTHHGPEE</sequence>
<proteinExistence type="predicted"/>
<dbReference type="EMBL" id="OE179203">
    <property type="protein sequence ID" value="CAD7568019.1"/>
    <property type="molecule type" value="Genomic_DNA"/>
</dbReference>
<reference evidence="1" key="1">
    <citation type="submission" date="2020-11" db="EMBL/GenBank/DDBJ databases">
        <authorList>
            <person name="Tran Van P."/>
        </authorList>
    </citation>
    <scope>NUCLEOTIDE SEQUENCE</scope>
</reference>
<evidence type="ECO:0000313" key="1">
    <source>
        <dbReference type="EMBL" id="CAD7568019.1"/>
    </source>
</evidence>
<name>A0A7R9IW52_TIMCA</name>
<accession>A0A7R9IW52</accession>
<protein>
    <submittedName>
        <fullName evidence="1">(California timema) hypothetical protein</fullName>
    </submittedName>
</protein>
<gene>
    <name evidence="1" type="ORF">TCMB3V08_LOCUS795</name>
</gene>
<dbReference type="AlphaFoldDB" id="A0A7R9IW52"/>